<dbReference type="PANTHER" id="PTHR33577:SF1">
    <property type="entry name" value="HEME HALOPEROXIDASE FAMILY PROFILE DOMAIN-CONTAINING PROTEIN"/>
    <property type="match status" value="1"/>
</dbReference>
<feature type="domain" description="Heme haloperoxidase family profile" evidence="8">
    <location>
        <begin position="183"/>
        <end position="432"/>
    </location>
</feature>
<dbReference type="InterPro" id="IPR036851">
    <property type="entry name" value="Chloroperoxidase-like_sf"/>
</dbReference>
<dbReference type="Pfam" id="PF01328">
    <property type="entry name" value="Peroxidase_2"/>
    <property type="match status" value="1"/>
</dbReference>
<keyword evidence="3" id="KW-0349">Heme</keyword>
<dbReference type="GO" id="GO:0046872">
    <property type="term" value="F:metal ion binding"/>
    <property type="evidence" value="ECO:0007669"/>
    <property type="project" value="UniProtKB-KW"/>
</dbReference>
<keyword evidence="4" id="KW-0479">Metal-binding</keyword>
<dbReference type="OrthoDB" id="407298at2759"/>
<dbReference type="Proteomes" id="UP000756132">
    <property type="component" value="Chromosome 9"/>
</dbReference>
<comment type="cofactor">
    <cofactor evidence="1">
        <name>heme b</name>
        <dbReference type="ChEBI" id="CHEBI:60344"/>
    </cofactor>
</comment>
<dbReference type="Gene3D" id="1.10.489.10">
    <property type="entry name" value="Chloroperoxidase-like"/>
    <property type="match status" value="1"/>
</dbReference>
<protein>
    <submittedName>
        <fullName evidence="9">Dothistromin biosynthesis peroxidase dotB</fullName>
    </submittedName>
</protein>
<accession>A0A9Q8PH13</accession>
<evidence type="ECO:0000313" key="10">
    <source>
        <dbReference type="Proteomes" id="UP000756132"/>
    </source>
</evidence>
<evidence type="ECO:0000256" key="2">
    <source>
        <dbReference type="ARBA" id="ARBA00022559"/>
    </source>
</evidence>
<evidence type="ECO:0000256" key="4">
    <source>
        <dbReference type="ARBA" id="ARBA00022723"/>
    </source>
</evidence>
<dbReference type="InterPro" id="IPR000028">
    <property type="entry name" value="Chloroperoxidase"/>
</dbReference>
<gene>
    <name evidence="9" type="ORF">CLAFUR5_09349</name>
</gene>
<evidence type="ECO:0000256" key="5">
    <source>
        <dbReference type="ARBA" id="ARBA00023002"/>
    </source>
</evidence>
<dbReference type="GO" id="GO:0004601">
    <property type="term" value="F:peroxidase activity"/>
    <property type="evidence" value="ECO:0007669"/>
    <property type="project" value="UniProtKB-KW"/>
</dbReference>
<keyword evidence="5" id="KW-0560">Oxidoreductase</keyword>
<reference evidence="9" key="2">
    <citation type="journal article" date="2022" name="Microb. Genom.">
        <title>A chromosome-scale genome assembly of the tomato pathogen Cladosporium fulvum reveals a compartmentalized genome architecture and the presence of a dispensable chromosome.</title>
        <authorList>
            <person name="Zaccaron A.Z."/>
            <person name="Chen L.H."/>
            <person name="Samaras A."/>
            <person name="Stergiopoulos I."/>
        </authorList>
    </citation>
    <scope>NUCLEOTIDE SEQUENCE</scope>
    <source>
        <strain evidence="9">Race5_Kim</strain>
    </source>
</reference>
<dbReference type="AlphaFoldDB" id="A0A9Q8PH13"/>
<dbReference type="PANTHER" id="PTHR33577">
    <property type="entry name" value="STERIGMATOCYSTIN BIOSYNTHESIS PEROXIDASE STCC-RELATED"/>
    <property type="match status" value="1"/>
</dbReference>
<comment type="similarity">
    <text evidence="7">Belongs to the chloroperoxidase family.</text>
</comment>
<evidence type="ECO:0000259" key="8">
    <source>
        <dbReference type="PROSITE" id="PS51405"/>
    </source>
</evidence>
<name>A0A9Q8PH13_PASFU</name>
<sequence>MSNGMLHATTSPNPVRLLELSNNRKEPCNQATCPGGSFSSEQHATPMLLSTNRRGHGRRPTCSALAEDKRLHADLSGLPLLLLSLFAWTSSSISSSFSKSTLKLRFRPFVFAIAHAARLNMTSFVLLGFALQAVAFPFALEDVQKRQVPSTELAQQLSKARTNCGNIPCLVFNEQEQYVSNQGDHAFASPGPDEIRGPCPGLNAAANHGYLSRTGVTNLLETITGLEAAFGMGPGLSGFLAAYAILMNGDPLLLTWSIGGAPPSNTLTSGLLGQAQGISNTHNTYESDMSIGRCDAYLNNGDAHSLDLDRFKQAFETGMSDDRYTLHGFASDFLQKGRQSISENPYFFSGPFAGVVVAPAAYFFVINLMSNHSAEEPSGYLNGDMFKEFFAVEGEYPSFKWNPGQERIPENWYRRTITNNYDIANADSDLAVQYAAYPESLRLGGNTNGVNTYTGVSLSDLSGGVLNAENLFDVDNPRGACFYAQLAQSLIPDAASTLLSVLSPVTKLVNDNILSVIGGMDCPIVDKFDQSLFNQFPGYKYSPTGPATNY</sequence>
<dbReference type="RefSeq" id="XP_047766633.1">
    <property type="nucleotide sequence ID" value="XM_047908497.1"/>
</dbReference>
<dbReference type="GeneID" id="71989227"/>
<dbReference type="KEGG" id="ffu:CLAFUR5_09349"/>
<proteinExistence type="inferred from homology"/>
<keyword evidence="10" id="KW-1185">Reference proteome</keyword>
<evidence type="ECO:0000256" key="3">
    <source>
        <dbReference type="ARBA" id="ARBA00022617"/>
    </source>
</evidence>
<dbReference type="PROSITE" id="PS51405">
    <property type="entry name" value="HEME_HALOPEROXIDASE"/>
    <property type="match status" value="1"/>
</dbReference>
<keyword evidence="6" id="KW-0408">Iron</keyword>
<dbReference type="SUPFAM" id="SSF47571">
    <property type="entry name" value="Cloroperoxidase"/>
    <property type="match status" value="1"/>
</dbReference>
<dbReference type="EMBL" id="CP090171">
    <property type="protein sequence ID" value="UJO22267.1"/>
    <property type="molecule type" value="Genomic_DNA"/>
</dbReference>
<evidence type="ECO:0000256" key="7">
    <source>
        <dbReference type="ARBA" id="ARBA00025795"/>
    </source>
</evidence>
<reference evidence="9" key="1">
    <citation type="submission" date="2021-12" db="EMBL/GenBank/DDBJ databases">
        <authorList>
            <person name="Zaccaron A."/>
            <person name="Stergiopoulos I."/>
        </authorList>
    </citation>
    <scope>NUCLEOTIDE SEQUENCE</scope>
    <source>
        <strain evidence="9">Race5_Kim</strain>
    </source>
</reference>
<evidence type="ECO:0000313" key="9">
    <source>
        <dbReference type="EMBL" id="UJO22267.1"/>
    </source>
</evidence>
<keyword evidence="2 9" id="KW-0575">Peroxidase</keyword>
<evidence type="ECO:0000256" key="1">
    <source>
        <dbReference type="ARBA" id="ARBA00001970"/>
    </source>
</evidence>
<evidence type="ECO:0000256" key="6">
    <source>
        <dbReference type="ARBA" id="ARBA00023004"/>
    </source>
</evidence>
<organism evidence="9 10">
    <name type="scientific">Passalora fulva</name>
    <name type="common">Tomato leaf mold</name>
    <name type="synonym">Cladosporium fulvum</name>
    <dbReference type="NCBI Taxonomy" id="5499"/>
    <lineage>
        <taxon>Eukaryota</taxon>
        <taxon>Fungi</taxon>
        <taxon>Dikarya</taxon>
        <taxon>Ascomycota</taxon>
        <taxon>Pezizomycotina</taxon>
        <taxon>Dothideomycetes</taxon>
        <taxon>Dothideomycetidae</taxon>
        <taxon>Mycosphaerellales</taxon>
        <taxon>Mycosphaerellaceae</taxon>
        <taxon>Fulvia</taxon>
    </lineage>
</organism>